<dbReference type="SUPFAM" id="SSF53850">
    <property type="entry name" value="Periplasmic binding protein-like II"/>
    <property type="match status" value="1"/>
</dbReference>
<sequence>MEGINPVALDLNDVALFVQVVRSGSFAQAARHLGMPSNTVSRKVQQLEIQLGTRLLHRSTRKLVLTQAGEDFHERCVGAVDGLMDAAEQLVSGREEPGGRLRIAAMADFFDFFSMEWVADFLAEYPRVQLEFVLSDERADLIADRLDIAFRGGPLQDSGYVGRQLIEEGHDTMCVASPAYIAAHGMPDSLQSLHGHYCVSTAHPGGSTVWRLLGPDAKMHEVQMASRFNANTAQALRKATLAGLGIALLPATLIRSDLRDGRLVPVLTQYQRTSHGLHLLYPSRQHLPPAVSAFIALVMEKLRDKAFAAQ</sequence>
<dbReference type="GO" id="GO:0006351">
    <property type="term" value="P:DNA-templated transcription"/>
    <property type="evidence" value="ECO:0007669"/>
    <property type="project" value="TreeGrafter"/>
</dbReference>
<keyword evidence="4" id="KW-0804">Transcription</keyword>
<evidence type="ECO:0000313" key="6">
    <source>
        <dbReference type="EMBL" id="KPW93554.1"/>
    </source>
</evidence>
<dbReference type="SUPFAM" id="SSF46785">
    <property type="entry name" value="Winged helix' DNA-binding domain"/>
    <property type="match status" value="1"/>
</dbReference>
<dbReference type="FunFam" id="1.10.10.10:FF:000001">
    <property type="entry name" value="LysR family transcriptional regulator"/>
    <property type="match status" value="1"/>
</dbReference>
<name>A0A0P9Q6Z8_PSESX</name>
<dbReference type="Proteomes" id="UP000050356">
    <property type="component" value="Unassembled WGS sequence"/>
</dbReference>
<comment type="caution">
    <text evidence="6">The sequence shown here is derived from an EMBL/GenBank/DDBJ whole genome shotgun (WGS) entry which is preliminary data.</text>
</comment>
<dbReference type="Gene3D" id="3.40.190.290">
    <property type="match status" value="1"/>
</dbReference>
<dbReference type="PANTHER" id="PTHR30537:SF5">
    <property type="entry name" value="HTH-TYPE TRANSCRIPTIONAL ACTIVATOR TTDR-RELATED"/>
    <property type="match status" value="1"/>
</dbReference>
<feature type="domain" description="HTH lysR-type" evidence="5">
    <location>
        <begin position="9"/>
        <end position="66"/>
    </location>
</feature>
<dbReference type="InterPro" id="IPR058163">
    <property type="entry name" value="LysR-type_TF_proteobact-type"/>
</dbReference>
<reference evidence="6 7" key="1">
    <citation type="submission" date="2015-09" db="EMBL/GenBank/DDBJ databases">
        <title>Genome announcement of multiple Pseudomonas syringae strains.</title>
        <authorList>
            <person name="Thakur S."/>
            <person name="Wang P.W."/>
            <person name="Gong Y."/>
            <person name="Weir B.S."/>
            <person name="Guttman D.S."/>
        </authorList>
    </citation>
    <scope>NUCLEOTIDE SEQUENCE [LARGE SCALE GENOMIC DNA]</scope>
    <source>
        <strain evidence="6 7">ICMP17524</strain>
    </source>
</reference>
<dbReference type="Gene3D" id="1.10.10.10">
    <property type="entry name" value="Winged helix-like DNA-binding domain superfamily/Winged helix DNA-binding domain"/>
    <property type="match status" value="1"/>
</dbReference>
<dbReference type="CDD" id="cd08422">
    <property type="entry name" value="PBP2_CrgA_like"/>
    <property type="match status" value="1"/>
</dbReference>
<organism evidence="6 7">
    <name type="scientific">Pseudomonas syringae pv. cerasicola</name>
    <dbReference type="NCBI Taxonomy" id="264451"/>
    <lineage>
        <taxon>Bacteria</taxon>
        <taxon>Pseudomonadati</taxon>
        <taxon>Pseudomonadota</taxon>
        <taxon>Gammaproteobacteria</taxon>
        <taxon>Pseudomonadales</taxon>
        <taxon>Pseudomonadaceae</taxon>
        <taxon>Pseudomonas</taxon>
        <taxon>Pseudomonas syringae</taxon>
    </lineage>
</organism>
<accession>A0A0P9Q6Z8</accession>
<dbReference type="PROSITE" id="PS50931">
    <property type="entry name" value="HTH_LYSR"/>
    <property type="match status" value="1"/>
</dbReference>
<evidence type="ECO:0000313" key="7">
    <source>
        <dbReference type="Proteomes" id="UP000050356"/>
    </source>
</evidence>
<comment type="similarity">
    <text evidence="1">Belongs to the LysR transcriptional regulatory family.</text>
</comment>
<dbReference type="InterPro" id="IPR036388">
    <property type="entry name" value="WH-like_DNA-bd_sf"/>
</dbReference>
<evidence type="ECO:0000256" key="2">
    <source>
        <dbReference type="ARBA" id="ARBA00023015"/>
    </source>
</evidence>
<dbReference type="GO" id="GO:0043565">
    <property type="term" value="F:sequence-specific DNA binding"/>
    <property type="evidence" value="ECO:0007669"/>
    <property type="project" value="TreeGrafter"/>
</dbReference>
<evidence type="ECO:0000256" key="4">
    <source>
        <dbReference type="ARBA" id="ARBA00023163"/>
    </source>
</evidence>
<dbReference type="PATRIC" id="fig|264451.4.peg.2730"/>
<dbReference type="AlphaFoldDB" id="A0A0P9Q6Z8"/>
<evidence type="ECO:0000256" key="3">
    <source>
        <dbReference type="ARBA" id="ARBA00023125"/>
    </source>
</evidence>
<proteinExistence type="inferred from homology"/>
<keyword evidence="2" id="KW-0805">Transcription regulation</keyword>
<dbReference type="InterPro" id="IPR036390">
    <property type="entry name" value="WH_DNA-bd_sf"/>
</dbReference>
<dbReference type="GO" id="GO:0003700">
    <property type="term" value="F:DNA-binding transcription factor activity"/>
    <property type="evidence" value="ECO:0007669"/>
    <property type="project" value="InterPro"/>
</dbReference>
<evidence type="ECO:0000256" key="1">
    <source>
        <dbReference type="ARBA" id="ARBA00009437"/>
    </source>
</evidence>
<dbReference type="InterPro" id="IPR000847">
    <property type="entry name" value="LysR_HTH_N"/>
</dbReference>
<evidence type="ECO:0000259" key="5">
    <source>
        <dbReference type="PROSITE" id="PS50931"/>
    </source>
</evidence>
<keyword evidence="3" id="KW-0238">DNA-binding</keyword>
<dbReference type="PANTHER" id="PTHR30537">
    <property type="entry name" value="HTH-TYPE TRANSCRIPTIONAL REGULATOR"/>
    <property type="match status" value="1"/>
</dbReference>
<dbReference type="EMBL" id="LJQA01000440">
    <property type="protein sequence ID" value="KPW93554.1"/>
    <property type="molecule type" value="Genomic_DNA"/>
</dbReference>
<protein>
    <submittedName>
        <fullName evidence="6">LysR family transcriptional regulator</fullName>
    </submittedName>
</protein>
<dbReference type="Pfam" id="PF03466">
    <property type="entry name" value="LysR_substrate"/>
    <property type="match status" value="1"/>
</dbReference>
<gene>
    <name evidence="6" type="ORF">ALO50_04531</name>
</gene>
<dbReference type="Pfam" id="PF00126">
    <property type="entry name" value="HTH_1"/>
    <property type="match status" value="1"/>
</dbReference>
<dbReference type="InterPro" id="IPR005119">
    <property type="entry name" value="LysR_subst-bd"/>
</dbReference>